<name>A0A4Z2IP86_9TELE</name>
<reference evidence="1 2" key="1">
    <citation type="submission" date="2019-03" db="EMBL/GenBank/DDBJ databases">
        <title>First draft genome of Liparis tanakae, snailfish: a comprehensive survey of snailfish specific genes.</title>
        <authorList>
            <person name="Kim W."/>
            <person name="Song I."/>
            <person name="Jeong J.-H."/>
            <person name="Kim D."/>
            <person name="Kim S."/>
            <person name="Ryu S."/>
            <person name="Song J.Y."/>
            <person name="Lee S.K."/>
        </authorList>
    </citation>
    <scope>NUCLEOTIDE SEQUENCE [LARGE SCALE GENOMIC DNA]</scope>
    <source>
        <tissue evidence="1">Muscle</tissue>
    </source>
</reference>
<protein>
    <submittedName>
        <fullName evidence="1">Uncharacterized protein</fullName>
    </submittedName>
</protein>
<evidence type="ECO:0000313" key="1">
    <source>
        <dbReference type="EMBL" id="TNN79641.1"/>
    </source>
</evidence>
<comment type="caution">
    <text evidence="1">The sequence shown here is derived from an EMBL/GenBank/DDBJ whole genome shotgun (WGS) entry which is preliminary data.</text>
</comment>
<proteinExistence type="predicted"/>
<dbReference type="Proteomes" id="UP000314294">
    <property type="component" value="Unassembled WGS sequence"/>
</dbReference>
<evidence type="ECO:0000313" key="2">
    <source>
        <dbReference type="Proteomes" id="UP000314294"/>
    </source>
</evidence>
<gene>
    <name evidence="1" type="ORF">EYF80_010223</name>
</gene>
<organism evidence="1 2">
    <name type="scientific">Liparis tanakae</name>
    <name type="common">Tanaka's snailfish</name>
    <dbReference type="NCBI Taxonomy" id="230148"/>
    <lineage>
        <taxon>Eukaryota</taxon>
        <taxon>Metazoa</taxon>
        <taxon>Chordata</taxon>
        <taxon>Craniata</taxon>
        <taxon>Vertebrata</taxon>
        <taxon>Euteleostomi</taxon>
        <taxon>Actinopterygii</taxon>
        <taxon>Neopterygii</taxon>
        <taxon>Teleostei</taxon>
        <taxon>Neoteleostei</taxon>
        <taxon>Acanthomorphata</taxon>
        <taxon>Eupercaria</taxon>
        <taxon>Perciformes</taxon>
        <taxon>Cottioidei</taxon>
        <taxon>Cottales</taxon>
        <taxon>Liparidae</taxon>
        <taxon>Liparis</taxon>
    </lineage>
</organism>
<dbReference type="EMBL" id="SRLO01000063">
    <property type="protein sequence ID" value="TNN79641.1"/>
    <property type="molecule type" value="Genomic_DNA"/>
</dbReference>
<accession>A0A4Z2IP86</accession>
<dbReference type="AlphaFoldDB" id="A0A4Z2IP86"/>
<keyword evidence="2" id="KW-1185">Reference proteome</keyword>
<sequence>MDERVGKINCGSGTLAIHIVSNLEAAAAATAVASYFWNVRILASDDEINVAPWMITARGSELGNNEVLTISCSPKSLNCVFIRNFAALRKSEWVFG</sequence>